<evidence type="ECO:0000313" key="3">
    <source>
        <dbReference type="Proteomes" id="UP000275394"/>
    </source>
</evidence>
<reference evidence="2 3" key="1">
    <citation type="submission" date="2018-11" db="EMBL/GenBank/DDBJ databases">
        <title>Genomic Encyclopedia of Type Strains, Phase IV (KMG-IV): sequencing the most valuable type-strain genomes for metagenomic binning, comparative biology and taxonomic classification.</title>
        <authorList>
            <person name="Goeker M."/>
        </authorList>
    </citation>
    <scope>NUCLEOTIDE SEQUENCE [LARGE SCALE GENOMIC DNA]</scope>
    <source>
        <strain evidence="2 3">DSM 100316</strain>
    </source>
</reference>
<dbReference type="Proteomes" id="UP000275394">
    <property type="component" value="Unassembled WGS sequence"/>
</dbReference>
<comment type="caution">
    <text evidence="2">The sequence shown here is derived from an EMBL/GenBank/DDBJ whole genome shotgun (WGS) entry which is preliminary data.</text>
</comment>
<gene>
    <name evidence="2" type="ORF">EDC56_3552</name>
</gene>
<organism evidence="2 3">
    <name type="scientific">Sinobacterium caligoides</name>
    <dbReference type="NCBI Taxonomy" id="933926"/>
    <lineage>
        <taxon>Bacteria</taxon>
        <taxon>Pseudomonadati</taxon>
        <taxon>Pseudomonadota</taxon>
        <taxon>Gammaproteobacteria</taxon>
        <taxon>Cellvibrionales</taxon>
        <taxon>Spongiibacteraceae</taxon>
        <taxon>Sinobacterium</taxon>
    </lineage>
</organism>
<protein>
    <submittedName>
        <fullName evidence="2">Uncharacterized protein</fullName>
    </submittedName>
</protein>
<dbReference type="EMBL" id="RKHR01000008">
    <property type="protein sequence ID" value="ROR97885.1"/>
    <property type="molecule type" value="Genomic_DNA"/>
</dbReference>
<name>A0A3N2DDL2_9GAMM</name>
<keyword evidence="3" id="KW-1185">Reference proteome</keyword>
<evidence type="ECO:0000313" key="2">
    <source>
        <dbReference type="EMBL" id="ROR97885.1"/>
    </source>
</evidence>
<dbReference type="RefSeq" id="WP_123713883.1">
    <property type="nucleotide sequence ID" value="NZ_RKHR01000008.1"/>
</dbReference>
<proteinExistence type="predicted"/>
<dbReference type="AlphaFoldDB" id="A0A3N2DDL2"/>
<evidence type="ECO:0000256" key="1">
    <source>
        <dbReference type="SAM" id="MobiDB-lite"/>
    </source>
</evidence>
<sequence length="128" mass="15008">MDLLHNRKKCTKPSYNKAKQHRQQSRWNLYAQPLLPALCNRNPENLMRRYIFIIFILSLLQACVSTSDVVSDKFKAGEHAQQAEKERRQGDEGAAIIHENLSRHYEERSDRAMDDLSFFDIILSIIFD</sequence>
<feature type="region of interest" description="Disordered" evidence="1">
    <location>
        <begin position="1"/>
        <end position="22"/>
    </location>
</feature>
<accession>A0A3N2DDL2</accession>
<feature type="compositionally biased region" description="Basic residues" evidence="1">
    <location>
        <begin position="1"/>
        <end position="11"/>
    </location>
</feature>